<dbReference type="Proteomes" id="UP000799755">
    <property type="component" value="Unassembled WGS sequence"/>
</dbReference>
<evidence type="ECO:0000313" key="1">
    <source>
        <dbReference type="EMBL" id="KAF2477374.1"/>
    </source>
</evidence>
<name>A0ACB6RDQ8_9PLEO</name>
<evidence type="ECO:0000313" key="2">
    <source>
        <dbReference type="Proteomes" id="UP000799755"/>
    </source>
</evidence>
<keyword evidence="2" id="KW-1185">Reference proteome</keyword>
<gene>
    <name evidence="1" type="ORF">BDR25DRAFT_338258</name>
</gene>
<sequence>MNAKDSEPKRRPTPIKVPAPPLLRIAPGPNAFAIMEAKAKREEMDRQTLHLQGLDARSISHVQQQHPAFRTPTSPLDDSQVQRAKSQIRKDEGKRATAMNTFSNLIEQARATPSRKSDGHSPSTTGRHASTARSRHSQRSNRSAPSTLPGDDENPWNEKTARGYMESRSEKKLLKIMNQIPGTPPSEDASMEGTNVTKFEYTTKIYKASGTSNMKVAEAVKSPKKKIFGMSIPSFRSSTSASATPAPSSIPTKAAQILGTSPQVKLRNNPRPRKSAIRSDTSKSLPYKLYDHHSSTRHPHHHRSIHAHNGAGSHPPSIEDNIQWEGRRGDGVDALSMDDGPPPTPPDKDTPKDTEEKMGGESRFKLEPHARAAGAHEEVEHGKEKSEPGLSMKPGAPMSFQRGTGPTKIIPFGPEDYAKLAVPEPVKSVHAQVDHTAGKPGDGIYSAPLEGDSGQSLPARQGRWSEEDYRRLTQMGGGQLRPAFYTPSNRSLDLDAGLSRPSANADPARYFLALKSKDNVQPSKSGMRVKMNVGFDPTEATLINDTEPASNLGCVALWHQFPNMTAQNMPTSEPEQSPDGQNDHSKFLHPEQSASRLTEMLGGVSPSRNGYNNFYANHPSAMPSPLYGNQDQQVAHMPHPMMGSPVMSPHALPGTLSDGSNILTHFYMTNQHLDVLGCSMHDMLEDHKREQTNTMNTKHNEIVAALESRVEEIKSHIGAIGDTTDSLSAQSSHIIGKVDQLADFIKEQVVDPLSAQAQKTAVIEQDIKALQKSMQALQKLVEAKSTTTPAQPQVLPTGQLNFPLPNHRSQPSLAGFYGSPPDASRNGPPRLPPIQDTRNDGRFQYNNSHNYYRSNMGGENKDSTHHGGLYENNGAAQWGGGMTMGGFPGYSYPSYQTDQNYNFNPGASK</sequence>
<protein>
    <submittedName>
        <fullName evidence="1">Uncharacterized protein</fullName>
    </submittedName>
</protein>
<proteinExistence type="predicted"/>
<accession>A0ACB6RDQ8</accession>
<reference evidence="1" key="1">
    <citation type="journal article" date="2020" name="Stud. Mycol.">
        <title>101 Dothideomycetes genomes: a test case for predicting lifestyles and emergence of pathogens.</title>
        <authorList>
            <person name="Haridas S."/>
            <person name="Albert R."/>
            <person name="Binder M."/>
            <person name="Bloem J."/>
            <person name="Labutti K."/>
            <person name="Salamov A."/>
            <person name="Andreopoulos B."/>
            <person name="Baker S."/>
            <person name="Barry K."/>
            <person name="Bills G."/>
            <person name="Bluhm B."/>
            <person name="Cannon C."/>
            <person name="Castanera R."/>
            <person name="Culley D."/>
            <person name="Daum C."/>
            <person name="Ezra D."/>
            <person name="Gonzalez J."/>
            <person name="Henrissat B."/>
            <person name="Kuo A."/>
            <person name="Liang C."/>
            <person name="Lipzen A."/>
            <person name="Lutzoni F."/>
            <person name="Magnuson J."/>
            <person name="Mondo S."/>
            <person name="Nolan M."/>
            <person name="Ohm R."/>
            <person name="Pangilinan J."/>
            <person name="Park H.-J."/>
            <person name="Ramirez L."/>
            <person name="Alfaro M."/>
            <person name="Sun H."/>
            <person name="Tritt A."/>
            <person name="Yoshinaga Y."/>
            <person name="Zwiers L.-H."/>
            <person name="Turgeon B."/>
            <person name="Goodwin S."/>
            <person name="Spatafora J."/>
            <person name="Crous P."/>
            <person name="Grigoriev I."/>
        </authorList>
    </citation>
    <scope>NUCLEOTIDE SEQUENCE</scope>
    <source>
        <strain evidence="1">ATCC 200398</strain>
    </source>
</reference>
<dbReference type="EMBL" id="MU003492">
    <property type="protein sequence ID" value="KAF2477374.1"/>
    <property type="molecule type" value="Genomic_DNA"/>
</dbReference>
<organism evidence="1 2">
    <name type="scientific">Lindgomyces ingoldianus</name>
    <dbReference type="NCBI Taxonomy" id="673940"/>
    <lineage>
        <taxon>Eukaryota</taxon>
        <taxon>Fungi</taxon>
        <taxon>Dikarya</taxon>
        <taxon>Ascomycota</taxon>
        <taxon>Pezizomycotina</taxon>
        <taxon>Dothideomycetes</taxon>
        <taxon>Pleosporomycetidae</taxon>
        <taxon>Pleosporales</taxon>
        <taxon>Lindgomycetaceae</taxon>
        <taxon>Lindgomyces</taxon>
    </lineage>
</organism>
<comment type="caution">
    <text evidence="1">The sequence shown here is derived from an EMBL/GenBank/DDBJ whole genome shotgun (WGS) entry which is preliminary data.</text>
</comment>